<evidence type="ECO:0000313" key="1">
    <source>
        <dbReference type="EMBL" id="KAL2864913.1"/>
    </source>
</evidence>
<comment type="caution">
    <text evidence="1">The sequence shown here is derived from an EMBL/GenBank/DDBJ whole genome shotgun (WGS) entry which is preliminary data.</text>
</comment>
<protein>
    <submittedName>
        <fullName evidence="1">Uncharacterized protein</fullName>
    </submittedName>
</protein>
<evidence type="ECO:0000313" key="2">
    <source>
        <dbReference type="Proteomes" id="UP001610432"/>
    </source>
</evidence>
<proteinExistence type="predicted"/>
<keyword evidence="2" id="KW-1185">Reference proteome</keyword>
<reference evidence="1 2" key="1">
    <citation type="submission" date="2024-07" db="EMBL/GenBank/DDBJ databases">
        <title>Section-level genome sequencing and comparative genomics of Aspergillus sections Usti and Cavernicolus.</title>
        <authorList>
            <consortium name="Lawrence Berkeley National Laboratory"/>
            <person name="Nybo J.L."/>
            <person name="Vesth T.C."/>
            <person name="Theobald S."/>
            <person name="Frisvad J.C."/>
            <person name="Larsen T.O."/>
            <person name="Kjaerboelling I."/>
            <person name="Rothschild-Mancinelli K."/>
            <person name="Lyhne E.K."/>
            <person name="Kogle M.E."/>
            <person name="Barry K."/>
            <person name="Clum A."/>
            <person name="Na H."/>
            <person name="Ledsgaard L."/>
            <person name="Lin J."/>
            <person name="Lipzen A."/>
            <person name="Kuo A."/>
            <person name="Riley R."/>
            <person name="Mondo S."/>
            <person name="Labutti K."/>
            <person name="Haridas S."/>
            <person name="Pangalinan J."/>
            <person name="Salamov A.A."/>
            <person name="Simmons B.A."/>
            <person name="Magnuson J.K."/>
            <person name="Chen J."/>
            <person name="Drula E."/>
            <person name="Henrissat B."/>
            <person name="Wiebenga A."/>
            <person name="Lubbers R.J."/>
            <person name="Gomes A.C."/>
            <person name="Macurrencykelacurrency M.R."/>
            <person name="Stajich J."/>
            <person name="Grigoriev I.V."/>
            <person name="Mortensen U.H."/>
            <person name="De Vries R.P."/>
            <person name="Baker S.E."/>
            <person name="Andersen M.R."/>
        </authorList>
    </citation>
    <scope>NUCLEOTIDE SEQUENCE [LARGE SCALE GENOMIC DNA]</scope>
    <source>
        <strain evidence="1 2">CBS 449.75</strain>
    </source>
</reference>
<dbReference type="Proteomes" id="UP001610432">
    <property type="component" value="Unassembled WGS sequence"/>
</dbReference>
<gene>
    <name evidence="1" type="ORF">BJX67DRAFT_360077</name>
</gene>
<dbReference type="RefSeq" id="XP_070883892.1">
    <property type="nucleotide sequence ID" value="XM_071029726.1"/>
</dbReference>
<organism evidence="1 2">
    <name type="scientific">Aspergillus lucknowensis</name>
    <dbReference type="NCBI Taxonomy" id="176173"/>
    <lineage>
        <taxon>Eukaryota</taxon>
        <taxon>Fungi</taxon>
        <taxon>Dikarya</taxon>
        <taxon>Ascomycota</taxon>
        <taxon>Pezizomycotina</taxon>
        <taxon>Eurotiomycetes</taxon>
        <taxon>Eurotiomycetidae</taxon>
        <taxon>Eurotiales</taxon>
        <taxon>Aspergillaceae</taxon>
        <taxon>Aspergillus</taxon>
        <taxon>Aspergillus subgen. Nidulantes</taxon>
    </lineage>
</organism>
<dbReference type="EMBL" id="JBFXLQ010000036">
    <property type="protein sequence ID" value="KAL2864913.1"/>
    <property type="molecule type" value="Genomic_DNA"/>
</dbReference>
<accession>A0ABR4LNC5</accession>
<sequence length="115" mass="13189">MKRGGALRLPWERRAWLSSAPAPSVDSLEGSQNRRFFWRCLKSRKTCTIHWYFHNAIQKYFPLNSSSFPVRDPATQRDPLDPLSEDAERFCPTAAFPSLSALTSFISPYILCSSF</sequence>
<name>A0ABR4LNC5_9EURO</name>
<dbReference type="GeneID" id="98144798"/>